<dbReference type="AlphaFoldDB" id="A0AAW8EVB4"/>
<evidence type="ECO:0000313" key="5">
    <source>
        <dbReference type="Proteomes" id="UP001244427"/>
    </source>
</evidence>
<proteinExistence type="inferred from homology"/>
<sequence length="179" mass="19480">MTETHPSPALEVPATPGPGIAHDTFTITRTFDLERAEVFAGFADDRRRRRWVRMPGSGATYDHDFRVGGGEDARSTFSLPGVPAETVRNRSRYLDIVPGRRIVFVYEAIVDDVTRWVSLVTVTLEDAPEGGTTLTWTEQATFLVRTGDGSADLPHLRTGTALRLNGLPAALGVEPSTAS</sequence>
<keyword evidence="5" id="KW-1185">Reference proteome</keyword>
<feature type="domain" description="Activator of Hsp90 ATPase homologue 1/2-like C-terminal" evidence="3">
    <location>
        <begin position="34"/>
        <end position="139"/>
    </location>
</feature>
<feature type="region of interest" description="Disordered" evidence="2">
    <location>
        <begin position="1"/>
        <end position="21"/>
    </location>
</feature>
<protein>
    <submittedName>
        <fullName evidence="4">Uncharacterized protein YndB with AHSA1/START domain</fullName>
    </submittedName>
</protein>
<evidence type="ECO:0000256" key="1">
    <source>
        <dbReference type="ARBA" id="ARBA00006817"/>
    </source>
</evidence>
<dbReference type="SUPFAM" id="SSF55961">
    <property type="entry name" value="Bet v1-like"/>
    <property type="match status" value="1"/>
</dbReference>
<evidence type="ECO:0000259" key="3">
    <source>
        <dbReference type="Pfam" id="PF08327"/>
    </source>
</evidence>
<dbReference type="InterPro" id="IPR013538">
    <property type="entry name" value="ASHA1/2-like_C"/>
</dbReference>
<dbReference type="Pfam" id="PF08327">
    <property type="entry name" value="AHSA1"/>
    <property type="match status" value="1"/>
</dbReference>
<comment type="similarity">
    <text evidence="1">Belongs to the AHA1 family.</text>
</comment>
<evidence type="ECO:0000313" key="4">
    <source>
        <dbReference type="EMBL" id="MDQ0646775.1"/>
    </source>
</evidence>
<reference evidence="4 5" key="1">
    <citation type="submission" date="2023-07" db="EMBL/GenBank/DDBJ databases">
        <title>Comparative genomics of wheat-associated soil bacteria to identify genetic determinants of phenazine resistance.</title>
        <authorList>
            <person name="Mouncey N."/>
        </authorList>
    </citation>
    <scope>NUCLEOTIDE SEQUENCE [LARGE SCALE GENOMIC DNA]</scope>
    <source>
        <strain evidence="4 5">W4I9-1</strain>
    </source>
</reference>
<dbReference type="EMBL" id="JAUSXV010000001">
    <property type="protein sequence ID" value="MDQ0646775.1"/>
    <property type="molecule type" value="Genomic_DNA"/>
</dbReference>
<name>A0AAW8EVB4_9MICO</name>
<evidence type="ECO:0000256" key="2">
    <source>
        <dbReference type="SAM" id="MobiDB-lite"/>
    </source>
</evidence>
<dbReference type="Proteomes" id="UP001244427">
    <property type="component" value="Unassembled WGS sequence"/>
</dbReference>
<dbReference type="RefSeq" id="WP_307294150.1">
    <property type="nucleotide sequence ID" value="NZ_JAUSXV010000001.1"/>
</dbReference>
<gene>
    <name evidence="4" type="ORF">QFZ53_000971</name>
</gene>
<accession>A0AAW8EVB4</accession>
<organism evidence="4 5">
    <name type="scientific">Microbacterium natoriense</name>
    <dbReference type="NCBI Taxonomy" id="284570"/>
    <lineage>
        <taxon>Bacteria</taxon>
        <taxon>Bacillati</taxon>
        <taxon>Actinomycetota</taxon>
        <taxon>Actinomycetes</taxon>
        <taxon>Micrococcales</taxon>
        <taxon>Microbacteriaceae</taxon>
        <taxon>Microbacterium</taxon>
    </lineage>
</organism>
<comment type="caution">
    <text evidence="4">The sequence shown here is derived from an EMBL/GenBank/DDBJ whole genome shotgun (WGS) entry which is preliminary data.</text>
</comment>
<dbReference type="Gene3D" id="3.30.530.20">
    <property type="match status" value="1"/>
</dbReference>
<dbReference type="InterPro" id="IPR023393">
    <property type="entry name" value="START-like_dom_sf"/>
</dbReference>